<evidence type="ECO:0000256" key="1">
    <source>
        <dbReference type="PIRSR" id="PIRSR605493-1"/>
    </source>
</evidence>
<dbReference type="InterPro" id="IPR036704">
    <property type="entry name" value="RraA/RraA-like_sf"/>
</dbReference>
<protein>
    <submittedName>
        <fullName evidence="2">Methyltransferase</fullName>
    </submittedName>
</protein>
<sequence>MYDANDLAHLEHASTAAIADALDTMTRKPFVVLPPVKLQCGKRIFGPAVTVMMAPTGEKAPHNVAMKLLDECAPGTVLVLSGEPDPVAGVFCEPEIAAATARRLGGLLTDCAVRWSLGPTEHLVGVAGASLSPASAFGRLKTMAVSQASPCGGVQVHTGDLVVGDALGVVVVPARYVPDVAGKVQHAADRVKRIVADVAEGRSIRDAVNHHRSGA</sequence>
<keyword evidence="2" id="KW-0808">Transferase</keyword>
<evidence type="ECO:0000313" key="2">
    <source>
        <dbReference type="EMBL" id="VVE23218.1"/>
    </source>
</evidence>
<dbReference type="SUPFAM" id="SSF89562">
    <property type="entry name" value="RraA-like"/>
    <property type="match status" value="1"/>
</dbReference>
<keyword evidence="3" id="KW-1185">Reference proteome</keyword>
<dbReference type="Proteomes" id="UP000406256">
    <property type="component" value="Unassembled WGS sequence"/>
</dbReference>
<organism evidence="2 3">
    <name type="scientific">Pandoraea anhela</name>
    <dbReference type="NCBI Taxonomy" id="2508295"/>
    <lineage>
        <taxon>Bacteria</taxon>
        <taxon>Pseudomonadati</taxon>
        <taxon>Pseudomonadota</taxon>
        <taxon>Betaproteobacteria</taxon>
        <taxon>Burkholderiales</taxon>
        <taxon>Burkholderiaceae</taxon>
        <taxon>Pandoraea</taxon>
    </lineage>
</organism>
<dbReference type="RefSeq" id="WP_150669832.1">
    <property type="nucleotide sequence ID" value="NZ_CABPSB010000011.1"/>
</dbReference>
<dbReference type="AlphaFoldDB" id="A0A5E4WF12"/>
<dbReference type="GO" id="GO:0008168">
    <property type="term" value="F:methyltransferase activity"/>
    <property type="evidence" value="ECO:0007669"/>
    <property type="project" value="UniProtKB-KW"/>
</dbReference>
<dbReference type="EMBL" id="CABPSB010000011">
    <property type="protein sequence ID" value="VVE23218.1"/>
    <property type="molecule type" value="Genomic_DNA"/>
</dbReference>
<keyword evidence="2" id="KW-0489">Methyltransferase</keyword>
<dbReference type="GO" id="GO:0032259">
    <property type="term" value="P:methylation"/>
    <property type="evidence" value="ECO:0007669"/>
    <property type="project" value="UniProtKB-KW"/>
</dbReference>
<evidence type="ECO:0000313" key="3">
    <source>
        <dbReference type="Proteomes" id="UP000406256"/>
    </source>
</evidence>
<gene>
    <name evidence="2" type="ORF">PAN31108_03241</name>
</gene>
<name>A0A5E4WF12_9BURK</name>
<dbReference type="InterPro" id="IPR005493">
    <property type="entry name" value="RraA/RraA-like"/>
</dbReference>
<accession>A0A5E4WF12</accession>
<feature type="binding site" evidence="1">
    <location>
        <position position="114"/>
    </location>
    <ligand>
        <name>substrate</name>
    </ligand>
</feature>
<reference evidence="2 3" key="1">
    <citation type="submission" date="2019-08" db="EMBL/GenBank/DDBJ databases">
        <authorList>
            <person name="Peeters C."/>
        </authorList>
    </citation>
    <scope>NUCLEOTIDE SEQUENCE [LARGE SCALE GENOMIC DNA]</scope>
    <source>
        <strain evidence="2 3">LMG 31108</strain>
    </source>
</reference>
<proteinExistence type="predicted"/>
<dbReference type="Gene3D" id="3.50.30.40">
    <property type="entry name" value="Ribonuclease E inhibitor RraA/RraA-like"/>
    <property type="match status" value="1"/>
</dbReference>
<dbReference type="Pfam" id="PF03737">
    <property type="entry name" value="RraA-like"/>
    <property type="match status" value="1"/>
</dbReference>
<dbReference type="OrthoDB" id="9805307at2"/>